<dbReference type="OrthoDB" id="274691at2759"/>
<dbReference type="Gene3D" id="2.70.98.10">
    <property type="match status" value="1"/>
</dbReference>
<sequence>MVVLTSTLMSLLGLSSTLIGTATTVLGTDADSYLAIRDNVDDPFLNETVPKDTRGFVVNGTIGSYPCFVKAGLYGKPTSDQVNSASYSDCIDNALEPTYPFNKIHLRSPDDSIRATFIPFGARLTEMWVKDRNQDWQDITLGFDNTTNYGTEPVHPYFGPVVGRYANRIKNGTFEVGGKTYHTPLNENNIDTLHGGTDGFDRRSWTIEHLNASSITFTLDDPAGNQGFPHNVNTTVTYTLENDATYDARMHAKSSGKTPVMLSAHNYWNLDPQALVNLSASDRPILDYVLHLPYAKNYIAGDTILIPTGKVPSVSGTALDFTSPTPFSQNFNRTEGICGLGCTGWDTCWVMKDGHPENKPVLTMSSPASGIQLAMYTNQVAIQVYTSSGLANPKNGLIPRKRVHGGQAENLAGDDNGVAKKIYENYSAVVIEAEDWIDGINNPQWGRKEHQVLNENETYDWHTTYVFSTV</sequence>
<dbReference type="InterPro" id="IPR014718">
    <property type="entry name" value="GH-type_carb-bd"/>
</dbReference>
<dbReference type="InterPro" id="IPR011013">
    <property type="entry name" value="Gal_mutarotase_sf_dom"/>
</dbReference>
<dbReference type="AlphaFoldDB" id="A0A316U079"/>
<evidence type="ECO:0000313" key="5">
    <source>
        <dbReference type="EMBL" id="PWN17903.1"/>
    </source>
</evidence>
<feature type="chain" id="PRO_5016344906" evidence="4">
    <location>
        <begin position="28"/>
        <end position="470"/>
    </location>
</feature>
<keyword evidence="6" id="KW-1185">Reference proteome</keyword>
<dbReference type="RefSeq" id="XP_025345063.1">
    <property type="nucleotide sequence ID" value="XM_025493408.1"/>
</dbReference>
<dbReference type="Proteomes" id="UP000245942">
    <property type="component" value="Unassembled WGS sequence"/>
</dbReference>
<dbReference type="STRING" id="1684307.A0A316U079"/>
<evidence type="ECO:0000256" key="2">
    <source>
        <dbReference type="ARBA" id="ARBA00023235"/>
    </source>
</evidence>
<dbReference type="GO" id="GO:0030246">
    <property type="term" value="F:carbohydrate binding"/>
    <property type="evidence" value="ECO:0007669"/>
    <property type="project" value="InterPro"/>
</dbReference>
<evidence type="ECO:0000256" key="3">
    <source>
        <dbReference type="ARBA" id="ARBA00023277"/>
    </source>
</evidence>
<dbReference type="InterPro" id="IPR008183">
    <property type="entry name" value="Aldose_1/G6P_1-epimerase"/>
</dbReference>
<dbReference type="GO" id="GO:0006006">
    <property type="term" value="P:glucose metabolic process"/>
    <property type="evidence" value="ECO:0007669"/>
    <property type="project" value="TreeGrafter"/>
</dbReference>
<name>A0A316U079_9BASI</name>
<dbReference type="PANTHER" id="PTHR10091:SF6">
    <property type="entry name" value="1-EPIMERASE, PUTATIVE (AFU_ORTHOLOGUE AFUA_3G13240)-RELATED"/>
    <property type="match status" value="1"/>
</dbReference>
<dbReference type="Pfam" id="PF01263">
    <property type="entry name" value="Aldose_epim"/>
    <property type="match status" value="1"/>
</dbReference>
<keyword evidence="3" id="KW-0119">Carbohydrate metabolism</keyword>
<dbReference type="InterPro" id="IPR047215">
    <property type="entry name" value="Galactose_mutarotase-like"/>
</dbReference>
<evidence type="ECO:0000256" key="1">
    <source>
        <dbReference type="ARBA" id="ARBA00006206"/>
    </source>
</evidence>
<dbReference type="EMBL" id="KZ819339">
    <property type="protein sequence ID" value="PWN17903.1"/>
    <property type="molecule type" value="Genomic_DNA"/>
</dbReference>
<dbReference type="GO" id="GO:0004034">
    <property type="term" value="F:aldose 1-epimerase activity"/>
    <property type="evidence" value="ECO:0007669"/>
    <property type="project" value="TreeGrafter"/>
</dbReference>
<keyword evidence="2" id="KW-0413">Isomerase</keyword>
<gene>
    <name evidence="5" type="ORF">BCV69DRAFT_285497</name>
</gene>
<dbReference type="GeneID" id="37015142"/>
<reference evidence="5 6" key="1">
    <citation type="journal article" date="2018" name="Mol. Biol. Evol.">
        <title>Broad Genomic Sampling Reveals a Smut Pathogenic Ancestry of the Fungal Clade Ustilaginomycotina.</title>
        <authorList>
            <person name="Kijpornyongpan T."/>
            <person name="Mondo S.J."/>
            <person name="Barry K."/>
            <person name="Sandor L."/>
            <person name="Lee J."/>
            <person name="Lipzen A."/>
            <person name="Pangilinan J."/>
            <person name="LaButti K."/>
            <person name="Hainaut M."/>
            <person name="Henrissat B."/>
            <person name="Grigoriev I.V."/>
            <person name="Spatafora J.W."/>
            <person name="Aime M.C."/>
        </authorList>
    </citation>
    <scope>NUCLEOTIDE SEQUENCE [LARGE SCALE GENOMIC DNA]</scope>
    <source>
        <strain evidence="5 6">MCA 4718</strain>
    </source>
</reference>
<organism evidence="5 6">
    <name type="scientific">Pseudomicrostroma glucosiphilum</name>
    <dbReference type="NCBI Taxonomy" id="1684307"/>
    <lineage>
        <taxon>Eukaryota</taxon>
        <taxon>Fungi</taxon>
        <taxon>Dikarya</taxon>
        <taxon>Basidiomycota</taxon>
        <taxon>Ustilaginomycotina</taxon>
        <taxon>Exobasidiomycetes</taxon>
        <taxon>Microstromatales</taxon>
        <taxon>Microstromatales incertae sedis</taxon>
        <taxon>Pseudomicrostroma</taxon>
    </lineage>
</organism>
<accession>A0A316U079</accession>
<keyword evidence="4" id="KW-0732">Signal</keyword>
<protein>
    <submittedName>
        <fullName evidence="5">Galactose mutarotase-like protein</fullName>
    </submittedName>
</protein>
<proteinExistence type="inferred from homology"/>
<dbReference type="SUPFAM" id="SSF74650">
    <property type="entry name" value="Galactose mutarotase-like"/>
    <property type="match status" value="1"/>
</dbReference>
<evidence type="ECO:0000256" key="4">
    <source>
        <dbReference type="SAM" id="SignalP"/>
    </source>
</evidence>
<feature type="signal peptide" evidence="4">
    <location>
        <begin position="1"/>
        <end position="27"/>
    </location>
</feature>
<dbReference type="PANTHER" id="PTHR10091">
    <property type="entry name" value="ALDOSE-1-EPIMERASE"/>
    <property type="match status" value="1"/>
</dbReference>
<dbReference type="GO" id="GO:0033499">
    <property type="term" value="P:galactose catabolic process via UDP-galactose, Leloir pathway"/>
    <property type="evidence" value="ECO:0007669"/>
    <property type="project" value="TreeGrafter"/>
</dbReference>
<comment type="similarity">
    <text evidence="1">Belongs to the aldose epimerase family.</text>
</comment>
<evidence type="ECO:0000313" key="6">
    <source>
        <dbReference type="Proteomes" id="UP000245942"/>
    </source>
</evidence>
<dbReference type="CDD" id="cd09019">
    <property type="entry name" value="galactose_mutarotase_like"/>
    <property type="match status" value="1"/>
</dbReference>